<accession>A0ABN9REX0</accession>
<dbReference type="EMBL" id="CAUYUJ010006502">
    <property type="protein sequence ID" value="CAK0817580.1"/>
    <property type="molecule type" value="Genomic_DNA"/>
</dbReference>
<gene>
    <name evidence="1" type="ORF">PCOR1329_LOCUS20144</name>
</gene>
<organism evidence="1 2">
    <name type="scientific">Prorocentrum cordatum</name>
    <dbReference type="NCBI Taxonomy" id="2364126"/>
    <lineage>
        <taxon>Eukaryota</taxon>
        <taxon>Sar</taxon>
        <taxon>Alveolata</taxon>
        <taxon>Dinophyceae</taxon>
        <taxon>Prorocentrales</taxon>
        <taxon>Prorocentraceae</taxon>
        <taxon>Prorocentrum</taxon>
    </lineage>
</organism>
<sequence>MDSAGILRRIAAVGSILESTVDQLQLAAVSRSQSGQLIRELKKARLPPEGLQPILGAIAESRLLEPDKASINTAISQLVSADGDHCMAIANYQEWEALTEFLPQPVWDSLPSGDPNILFDFLIDLGLRKTSEPTRHVMACLLMQAGRGLEGALHIDKDTRAESVLAVGTLLAQRAAQKPLPVPFSMKLPTAPVILQTEHPALYMRVYTLQPPKRFDLDPAQWNVLKKATKIRHRAGRAAVMGAPASSGAQWVPSTQ</sequence>
<comment type="caution">
    <text evidence="1">The sequence shown here is derived from an EMBL/GenBank/DDBJ whole genome shotgun (WGS) entry which is preliminary data.</text>
</comment>
<feature type="non-terminal residue" evidence="1">
    <location>
        <position position="256"/>
    </location>
</feature>
<dbReference type="Proteomes" id="UP001189429">
    <property type="component" value="Unassembled WGS sequence"/>
</dbReference>
<proteinExistence type="predicted"/>
<evidence type="ECO:0000313" key="1">
    <source>
        <dbReference type="EMBL" id="CAK0817580.1"/>
    </source>
</evidence>
<keyword evidence="2" id="KW-1185">Reference proteome</keyword>
<protein>
    <submittedName>
        <fullName evidence="1">Uncharacterized protein</fullName>
    </submittedName>
</protein>
<name>A0ABN9REX0_9DINO</name>
<evidence type="ECO:0000313" key="2">
    <source>
        <dbReference type="Proteomes" id="UP001189429"/>
    </source>
</evidence>
<reference evidence="1" key="1">
    <citation type="submission" date="2023-10" db="EMBL/GenBank/DDBJ databases">
        <authorList>
            <person name="Chen Y."/>
            <person name="Shah S."/>
            <person name="Dougan E. K."/>
            <person name="Thang M."/>
            <person name="Chan C."/>
        </authorList>
    </citation>
    <scope>NUCLEOTIDE SEQUENCE [LARGE SCALE GENOMIC DNA]</scope>
</reference>